<keyword evidence="2" id="KW-1185">Reference proteome</keyword>
<protein>
    <submittedName>
        <fullName evidence="1">Uncharacterized protein</fullName>
    </submittedName>
</protein>
<dbReference type="Proteomes" id="UP000180098">
    <property type="component" value="Unassembled WGS sequence"/>
</dbReference>
<dbReference type="OrthoDB" id="9858635at2"/>
<comment type="caution">
    <text evidence="1">The sequence shown here is derived from an EMBL/GenBank/DDBJ whole genome shotgun (WGS) entry which is preliminary data.</text>
</comment>
<evidence type="ECO:0000313" key="1">
    <source>
        <dbReference type="EMBL" id="OIJ09403.1"/>
    </source>
</evidence>
<dbReference type="AlphaFoldDB" id="A0A1S2LBI9"/>
<accession>A0A1S2LBI9</accession>
<sequence length="248" mass="29359">MKEQLKKTVYTALKLAGLKIVHHSGYLNFTFKYPCPKQGDLVTVGIRITEKPTIEDICTLAIGREKNNLNKSWLIIPDHVKVENLSYYIRENNVKVISVTEFLLTVIRDLSYLTVFNTLEDPIYTFQYPHKVKIPKEKTEIELYTAIINKYTHSNQIIANKPVETYTAIFQHFNTNEIDNWKSRYSKKSLNSLFYLYDPNIYKIDPTLEIFHKKFGERYRVEYAVEVDSNNIWVLDKDYYYNTEGKWL</sequence>
<proteinExistence type="predicted"/>
<gene>
    <name evidence="1" type="ORF">BKP35_16225</name>
</gene>
<evidence type="ECO:0000313" key="2">
    <source>
        <dbReference type="Proteomes" id="UP000180098"/>
    </source>
</evidence>
<dbReference type="RefSeq" id="WP_071314428.1">
    <property type="nucleotide sequence ID" value="NZ_MLQQ01000044.1"/>
</dbReference>
<organism evidence="1 2">
    <name type="scientific">Anaerobacillus arseniciselenatis</name>
    <dbReference type="NCBI Taxonomy" id="85682"/>
    <lineage>
        <taxon>Bacteria</taxon>
        <taxon>Bacillati</taxon>
        <taxon>Bacillota</taxon>
        <taxon>Bacilli</taxon>
        <taxon>Bacillales</taxon>
        <taxon>Bacillaceae</taxon>
        <taxon>Anaerobacillus</taxon>
    </lineage>
</organism>
<reference evidence="1 2" key="1">
    <citation type="submission" date="2016-10" db="EMBL/GenBank/DDBJ databases">
        <title>Draft genome sequences of four alkaliphilic bacteria belonging to the Anaerobacillus genus.</title>
        <authorList>
            <person name="Bassil N.M."/>
            <person name="Lloyd J.R."/>
        </authorList>
    </citation>
    <scope>NUCLEOTIDE SEQUENCE [LARGE SCALE GENOMIC DNA]</scope>
    <source>
        <strain evidence="1 2">DSM 15340</strain>
    </source>
</reference>
<name>A0A1S2LBI9_9BACI</name>
<dbReference type="EMBL" id="MLQQ01000044">
    <property type="protein sequence ID" value="OIJ09403.1"/>
    <property type="molecule type" value="Genomic_DNA"/>
</dbReference>